<gene>
    <name evidence="1" type="ORF">METZ01_LOCUS451289</name>
</gene>
<proteinExistence type="predicted"/>
<sequence length="22" mass="2640">GFIIMKRVQKLEKKIVILRNVN</sequence>
<dbReference type="AlphaFoldDB" id="A0A382ZTT1"/>
<feature type="non-terminal residue" evidence="1">
    <location>
        <position position="22"/>
    </location>
</feature>
<evidence type="ECO:0000313" key="1">
    <source>
        <dbReference type="EMBL" id="SVD98435.1"/>
    </source>
</evidence>
<reference evidence="1" key="1">
    <citation type="submission" date="2018-05" db="EMBL/GenBank/DDBJ databases">
        <authorList>
            <person name="Lanie J.A."/>
            <person name="Ng W.-L."/>
            <person name="Kazmierczak K.M."/>
            <person name="Andrzejewski T.M."/>
            <person name="Davidsen T.M."/>
            <person name="Wayne K.J."/>
            <person name="Tettelin H."/>
            <person name="Glass J.I."/>
            <person name="Rusch D."/>
            <person name="Podicherti R."/>
            <person name="Tsui H.-C.T."/>
            <person name="Winkler M.E."/>
        </authorList>
    </citation>
    <scope>NUCLEOTIDE SEQUENCE</scope>
</reference>
<organism evidence="1">
    <name type="scientific">marine metagenome</name>
    <dbReference type="NCBI Taxonomy" id="408172"/>
    <lineage>
        <taxon>unclassified sequences</taxon>
        <taxon>metagenomes</taxon>
        <taxon>ecological metagenomes</taxon>
    </lineage>
</organism>
<feature type="non-terminal residue" evidence="1">
    <location>
        <position position="1"/>
    </location>
</feature>
<accession>A0A382ZTT1</accession>
<name>A0A382ZTT1_9ZZZZ</name>
<protein>
    <submittedName>
        <fullName evidence="1">Uncharacterized protein</fullName>
    </submittedName>
</protein>
<dbReference type="EMBL" id="UINC01186283">
    <property type="protein sequence ID" value="SVD98435.1"/>
    <property type="molecule type" value="Genomic_DNA"/>
</dbReference>